<gene>
    <name evidence="1" type="primary">terL</name>
    <name evidence="1" type="ORF">GKE90_15880</name>
</gene>
<dbReference type="InterPro" id="IPR006517">
    <property type="entry name" value="Phage_terminase_lsu-like_C"/>
</dbReference>
<organism evidence="1 2">
    <name type="scientific">Flavonifractor plautii</name>
    <name type="common">Fusobacterium plautii</name>
    <dbReference type="NCBI Taxonomy" id="292800"/>
    <lineage>
        <taxon>Bacteria</taxon>
        <taxon>Bacillati</taxon>
        <taxon>Bacillota</taxon>
        <taxon>Clostridia</taxon>
        <taxon>Eubacteriales</taxon>
        <taxon>Oscillospiraceae</taxon>
        <taxon>Flavonifractor</taxon>
    </lineage>
</organism>
<dbReference type="Proteomes" id="UP000429811">
    <property type="component" value="Unassembled WGS sequence"/>
</dbReference>
<sequence>MAKIDLKDYLERLEEPEDREAVASREYQRELFEQYVQKGTNFPELRAQLLEEYRAGAELTGPQGLRRKLGAVDLGYFGRAYLPHYFVRPSPPFHEELDRIFREGVMKGLNPTTDAKEISRADGCRRAVEAPRGHAKSTNFTFKDSIHSAVYAYKHYEIILSDSSEQAEGFLSDIKTELEENAALREDFGELVGRVWKASVILLSNGVKIEALGAGKKIRGRRHKQWRPDLILCDDLENDENVNTAEQRKKLRDWFYKAVSKAGDTYTDIVYIGTLLHYDALLANVAKNPEYEAVRYKGVISFAANTALWDAWERIFTDLENPRHKEDAEDFFKANEAAMLEGTAVLWEEKLPYYALMVMRVSEGEASFSSEIQNEPIDPENCAFAEEWIDYYDDGQLPPDFSEARFLFVAANDPSLGKNRKSDTSAIIAVAKDTSTGYMYVVIADIAKRKPDKIIEDAIEASRRLKREYKKPLYKFGVETVQFQYYFAEIMRQKSAEIGEYLPIEEINSVQNKDARIQSLQPFVKNGYLKFSKRHKALLDQMLKYPMGKNDDGPDALQMAVSLALSVKVGQHTDYKSVLGRAIKFRRGAY</sequence>
<reference evidence="1 2" key="1">
    <citation type="journal article" date="2019" name="Nat. Med.">
        <title>A library of human gut bacterial isolates paired with longitudinal multiomics data enables mechanistic microbiome research.</title>
        <authorList>
            <person name="Poyet M."/>
            <person name="Groussin M."/>
            <person name="Gibbons S.M."/>
            <person name="Avila-Pacheco J."/>
            <person name="Jiang X."/>
            <person name="Kearney S.M."/>
            <person name="Perrotta A.R."/>
            <person name="Berdy B."/>
            <person name="Zhao S."/>
            <person name="Lieberman T.D."/>
            <person name="Swanson P.K."/>
            <person name="Smith M."/>
            <person name="Roesemann S."/>
            <person name="Alexander J.E."/>
            <person name="Rich S.A."/>
            <person name="Livny J."/>
            <person name="Vlamakis H."/>
            <person name="Clish C."/>
            <person name="Bullock K."/>
            <person name="Deik A."/>
            <person name="Scott J."/>
            <person name="Pierce K.A."/>
            <person name="Xavier R.J."/>
            <person name="Alm E.J."/>
        </authorList>
    </citation>
    <scope>NUCLEOTIDE SEQUENCE [LARGE SCALE GENOMIC DNA]</scope>
    <source>
        <strain evidence="1 2">BIOML-A5</strain>
    </source>
</reference>
<evidence type="ECO:0000313" key="2">
    <source>
        <dbReference type="Proteomes" id="UP000429811"/>
    </source>
</evidence>
<dbReference type="InterPro" id="IPR027417">
    <property type="entry name" value="P-loop_NTPase"/>
</dbReference>
<dbReference type="EMBL" id="WKPO01000026">
    <property type="protein sequence ID" value="MSB50162.1"/>
    <property type="molecule type" value="Genomic_DNA"/>
</dbReference>
<dbReference type="RefSeq" id="WP_154250839.1">
    <property type="nucleotide sequence ID" value="NZ_WKPO01000026.1"/>
</dbReference>
<evidence type="ECO:0000313" key="1">
    <source>
        <dbReference type="EMBL" id="MSB50162.1"/>
    </source>
</evidence>
<protein>
    <submittedName>
        <fullName evidence="1">Phage terminase large subunit</fullName>
    </submittedName>
</protein>
<dbReference type="NCBIfam" id="TIGR01630">
    <property type="entry name" value="psiM2_ORF9"/>
    <property type="match status" value="1"/>
</dbReference>
<dbReference type="AlphaFoldDB" id="A0A6I2RII2"/>
<comment type="caution">
    <text evidence="1">The sequence shown here is derived from an EMBL/GenBank/DDBJ whole genome shotgun (WGS) entry which is preliminary data.</text>
</comment>
<name>A0A6I2RII2_FLAPL</name>
<dbReference type="Gene3D" id="3.40.50.300">
    <property type="entry name" value="P-loop containing nucleotide triphosphate hydrolases"/>
    <property type="match status" value="1"/>
</dbReference>
<accession>A0A6I2RII2</accession>
<proteinExistence type="predicted"/>